<dbReference type="KEGG" id="pbh:AAW51_2170"/>
<evidence type="ECO:0000313" key="2">
    <source>
        <dbReference type="Proteomes" id="UP000035352"/>
    </source>
</evidence>
<name>A0A0G3BND4_9BURK</name>
<protein>
    <submittedName>
        <fullName evidence="1">Uncharacterized protein</fullName>
    </submittedName>
</protein>
<gene>
    <name evidence="1" type="ORF">AAW51_2170</name>
</gene>
<dbReference type="AlphaFoldDB" id="A0A0G3BND4"/>
<reference evidence="1 2" key="1">
    <citation type="submission" date="2015-05" db="EMBL/GenBank/DDBJ databases">
        <authorList>
            <person name="Tang B."/>
            <person name="Yu Y."/>
        </authorList>
    </citation>
    <scope>NUCLEOTIDE SEQUENCE [LARGE SCALE GENOMIC DNA]</scope>
    <source>
        <strain evidence="1 2">DSM 7029</strain>
    </source>
</reference>
<proteinExistence type="predicted"/>
<keyword evidence="2" id="KW-1185">Reference proteome</keyword>
<accession>A0A0G3BND4</accession>
<organism evidence="1 2">
    <name type="scientific">Caldimonas brevitalea</name>
    <dbReference type="NCBI Taxonomy" id="413882"/>
    <lineage>
        <taxon>Bacteria</taxon>
        <taxon>Pseudomonadati</taxon>
        <taxon>Pseudomonadota</taxon>
        <taxon>Betaproteobacteria</taxon>
        <taxon>Burkholderiales</taxon>
        <taxon>Sphaerotilaceae</taxon>
        <taxon>Caldimonas</taxon>
    </lineage>
</organism>
<evidence type="ECO:0000313" key="1">
    <source>
        <dbReference type="EMBL" id="AKJ28861.1"/>
    </source>
</evidence>
<dbReference type="Proteomes" id="UP000035352">
    <property type="component" value="Chromosome"/>
</dbReference>
<dbReference type="EMBL" id="CP011371">
    <property type="protein sequence ID" value="AKJ28861.1"/>
    <property type="molecule type" value="Genomic_DNA"/>
</dbReference>
<sequence>MDEEEIRDLLGDPDEVGWGGMTSRVWKCSRCGLVHMFRSLVRPPAPCSNCAGIAFERLSGRGKDPLASQQMRA</sequence>